<reference evidence="3" key="2">
    <citation type="submission" date="2020-09" db="EMBL/GenBank/DDBJ databases">
        <authorList>
            <person name="Sun Q."/>
            <person name="Zhou Y."/>
        </authorList>
    </citation>
    <scope>NUCLEOTIDE SEQUENCE</scope>
    <source>
        <strain evidence="3">CGMCC 4.5737</strain>
    </source>
</reference>
<dbReference type="Proteomes" id="UP000637578">
    <property type="component" value="Unassembled WGS sequence"/>
</dbReference>
<keyword evidence="1" id="KW-0812">Transmembrane</keyword>
<evidence type="ECO:0000313" key="3">
    <source>
        <dbReference type="EMBL" id="GGM81739.1"/>
    </source>
</evidence>
<feature type="transmembrane region" description="Helical" evidence="1">
    <location>
        <begin position="171"/>
        <end position="197"/>
    </location>
</feature>
<protein>
    <recommendedName>
        <fullName evidence="2">DUF6545 domain-containing protein</fullName>
    </recommendedName>
</protein>
<dbReference type="InterPro" id="IPR046675">
    <property type="entry name" value="DUF6545"/>
</dbReference>
<dbReference type="AlphaFoldDB" id="A0A8J3FWZ1"/>
<keyword evidence="1" id="KW-0472">Membrane</keyword>
<feature type="transmembrane region" description="Helical" evidence="1">
    <location>
        <begin position="67"/>
        <end position="91"/>
    </location>
</feature>
<evidence type="ECO:0000313" key="4">
    <source>
        <dbReference type="Proteomes" id="UP000637578"/>
    </source>
</evidence>
<name>A0A8J3FWZ1_9PSEU</name>
<proteinExistence type="predicted"/>
<evidence type="ECO:0000259" key="2">
    <source>
        <dbReference type="Pfam" id="PF20182"/>
    </source>
</evidence>
<feature type="domain" description="DUF6545" evidence="2">
    <location>
        <begin position="239"/>
        <end position="371"/>
    </location>
</feature>
<feature type="transmembrane region" description="Helical" evidence="1">
    <location>
        <begin position="129"/>
        <end position="150"/>
    </location>
</feature>
<sequence length="377" mass="41804">MILLLVNGIVLYSALVWKLYQLGRAPREVPLRIVVLCLTFGGLAYPLEALLGPAVVSQTQAGPMLLMWAHRLVLMPLIYSLICFFLFTTLNPARARRRALREAVPLAATLATLTVLALLVPTGVDPADYPLTLVATFFLVGDAYTVYGFTMTWRWTRRYAHGARPRLRTGLAITGVGLAAMIVATVLLMVIVTFRWAGTTPPSAVVVAQKLLLVPGIIVFIIGVSYPGAMMRAAAVRLWWRHLRTYHRLRPLWTLLHEAFPDDALTRARVPRTRLRDVVSLSEVNFRWYRRVIECRDGLVRISPHVTALRPAGDLERPPRPAEQAALLHAALRARRDGHPASPTPAPIALPERDDLEADVRALLALSHAVRTSKGTS</sequence>
<organism evidence="3 4">
    <name type="scientific">Longimycelium tulufanense</name>
    <dbReference type="NCBI Taxonomy" id="907463"/>
    <lineage>
        <taxon>Bacteria</taxon>
        <taxon>Bacillati</taxon>
        <taxon>Actinomycetota</taxon>
        <taxon>Actinomycetes</taxon>
        <taxon>Pseudonocardiales</taxon>
        <taxon>Pseudonocardiaceae</taxon>
        <taxon>Longimycelium</taxon>
    </lineage>
</organism>
<keyword evidence="1" id="KW-1133">Transmembrane helix</keyword>
<dbReference type="Pfam" id="PF20182">
    <property type="entry name" value="DUF6545"/>
    <property type="match status" value="1"/>
</dbReference>
<comment type="caution">
    <text evidence="3">The sequence shown here is derived from an EMBL/GenBank/DDBJ whole genome shotgun (WGS) entry which is preliminary data.</text>
</comment>
<dbReference type="InterPro" id="IPR050039">
    <property type="entry name" value="MAB_1171c-like"/>
</dbReference>
<dbReference type="EMBL" id="BMMK01000053">
    <property type="protein sequence ID" value="GGM81739.1"/>
    <property type="molecule type" value="Genomic_DNA"/>
</dbReference>
<dbReference type="NCBIfam" id="NF042915">
    <property type="entry name" value="MAB_1171c_fam"/>
    <property type="match status" value="1"/>
</dbReference>
<accession>A0A8J3FWZ1</accession>
<keyword evidence="4" id="KW-1185">Reference proteome</keyword>
<dbReference type="RefSeq" id="WP_189061840.1">
    <property type="nucleotide sequence ID" value="NZ_BMMK01000053.1"/>
</dbReference>
<feature type="transmembrane region" description="Helical" evidence="1">
    <location>
        <begin position="217"/>
        <end position="240"/>
    </location>
</feature>
<feature type="transmembrane region" description="Helical" evidence="1">
    <location>
        <begin position="29"/>
        <end position="47"/>
    </location>
</feature>
<gene>
    <name evidence="3" type="ORF">GCM10012275_60440</name>
</gene>
<feature type="transmembrane region" description="Helical" evidence="1">
    <location>
        <begin position="103"/>
        <end position="123"/>
    </location>
</feature>
<evidence type="ECO:0000256" key="1">
    <source>
        <dbReference type="SAM" id="Phobius"/>
    </source>
</evidence>
<reference evidence="3" key="1">
    <citation type="journal article" date="2014" name="Int. J. Syst. Evol. Microbiol.">
        <title>Complete genome sequence of Corynebacterium casei LMG S-19264T (=DSM 44701T), isolated from a smear-ripened cheese.</title>
        <authorList>
            <consortium name="US DOE Joint Genome Institute (JGI-PGF)"/>
            <person name="Walter F."/>
            <person name="Albersmeier A."/>
            <person name="Kalinowski J."/>
            <person name="Ruckert C."/>
        </authorList>
    </citation>
    <scope>NUCLEOTIDE SEQUENCE</scope>
    <source>
        <strain evidence="3">CGMCC 4.5737</strain>
    </source>
</reference>